<dbReference type="RefSeq" id="WP_247231105.1">
    <property type="nucleotide sequence ID" value="NZ_JALKHS010000006.1"/>
</dbReference>
<comment type="caution">
    <text evidence="1">The sequence shown here is derived from an EMBL/GenBank/DDBJ whole genome shotgun (WGS) entry which is preliminary data.</text>
</comment>
<proteinExistence type="predicted"/>
<organism evidence="1 2">
    <name type="scientific">Sphingobium agri</name>
    <dbReference type="NCBI Taxonomy" id="2933566"/>
    <lineage>
        <taxon>Bacteria</taxon>
        <taxon>Pseudomonadati</taxon>
        <taxon>Pseudomonadota</taxon>
        <taxon>Alphaproteobacteria</taxon>
        <taxon>Sphingomonadales</taxon>
        <taxon>Sphingomonadaceae</taxon>
        <taxon>Sphingobium</taxon>
    </lineage>
</organism>
<dbReference type="Proteomes" id="UP001203512">
    <property type="component" value="Unassembled WGS sequence"/>
</dbReference>
<sequence>MIAALYVETGGSYFGLPGVDPWDEARDARTYLGPHPVIVHSPCQRWGKLWAGQPLWIKRTGIRKKKGDDGGCFKCGLADARRWGGVMEHPWGSHAWKAFGIPVPPRSGGWIPTGDGGWTCCVEQGRYGHYARKPTLLLVYGVARENLPELDWGIGESRLDPAIVERMGLERAKRLGEVGGKGGGTDSSPRIGTPEPFRDLLIDIAGRCYKSWVSNKSDPEYVTNPPSKIGLHPGYVTRDLFGEAA</sequence>
<dbReference type="EMBL" id="JALKHS010000006">
    <property type="protein sequence ID" value="MCK0531487.1"/>
    <property type="molecule type" value="Genomic_DNA"/>
</dbReference>
<evidence type="ECO:0000313" key="2">
    <source>
        <dbReference type="Proteomes" id="UP001203512"/>
    </source>
</evidence>
<evidence type="ECO:0000313" key="1">
    <source>
        <dbReference type="EMBL" id="MCK0531487.1"/>
    </source>
</evidence>
<protein>
    <submittedName>
        <fullName evidence="1">Uncharacterized protein</fullName>
    </submittedName>
</protein>
<keyword evidence="2" id="KW-1185">Reference proteome</keyword>
<accession>A0ABT0DWJ5</accession>
<name>A0ABT0DWJ5_9SPHN</name>
<gene>
    <name evidence="1" type="ORF">MU848_07805</name>
</gene>
<reference evidence="1 2" key="1">
    <citation type="submission" date="2022-04" db="EMBL/GenBank/DDBJ databases">
        <authorList>
            <person name="Huq M.A."/>
        </authorList>
    </citation>
    <scope>NUCLEOTIDE SEQUENCE [LARGE SCALE GENOMIC DNA]</scope>
    <source>
        <strain evidence="1 2">MAH-33</strain>
    </source>
</reference>